<gene>
    <name evidence="8" type="ORF">O2N63_07265</name>
</gene>
<dbReference type="SUPFAM" id="SSF52833">
    <property type="entry name" value="Thioredoxin-like"/>
    <property type="match status" value="1"/>
</dbReference>
<dbReference type="Pfam" id="PF08534">
    <property type="entry name" value="Redoxin"/>
    <property type="match status" value="1"/>
</dbReference>
<comment type="subcellular location">
    <subcellularLocation>
        <location evidence="1">Cell envelope</location>
    </subcellularLocation>
</comment>
<dbReference type="EMBL" id="JAQIIO010000003">
    <property type="protein sequence ID" value="MDA5093883.1"/>
    <property type="molecule type" value="Genomic_DNA"/>
</dbReference>
<dbReference type="CDD" id="cd03010">
    <property type="entry name" value="TlpA_like_DsbE"/>
    <property type="match status" value="1"/>
</dbReference>
<protein>
    <submittedName>
        <fullName evidence="8">DsbE family thiol:disulfide interchange protein</fullName>
    </submittedName>
</protein>
<dbReference type="InterPro" id="IPR036249">
    <property type="entry name" value="Thioredoxin-like_sf"/>
</dbReference>
<evidence type="ECO:0000256" key="4">
    <source>
        <dbReference type="ARBA" id="ARBA00023157"/>
    </source>
</evidence>
<dbReference type="InterPro" id="IPR017937">
    <property type="entry name" value="Thioredoxin_CS"/>
</dbReference>
<accession>A0ABT4W043</accession>
<keyword evidence="5" id="KW-0676">Redox-active center</keyword>
<dbReference type="RefSeq" id="WP_271053586.1">
    <property type="nucleotide sequence ID" value="NZ_JAQIIO010000003.1"/>
</dbReference>
<reference evidence="8 9" key="1">
    <citation type="submission" date="2023-01" db="EMBL/GenBank/DDBJ databases">
        <authorList>
            <person name="Yoon J.-W."/>
        </authorList>
    </citation>
    <scope>NUCLEOTIDE SEQUENCE [LARGE SCALE GENOMIC DNA]</scope>
    <source>
        <strain evidence="8 9">KMU-50</strain>
    </source>
</reference>
<keyword evidence="9" id="KW-1185">Reference proteome</keyword>
<sequence length="185" mass="20197">MAEKKKISWLMLLPIILFGGLATMFMWGMSNGKDARTLPSTREGGVVPALTVSPLGTGVEFTQEDLTNGGVKLVNFWASWCAPCRVEHPQLETLAREGVTIYGINYKDEDTKALRFLEELGNPYVSLMADKKGRTGLDWGLYGVPETFVIDKDGVVIKRFAGPITESILDSVIRPAITEAEASGS</sequence>
<organism evidence="8 9">
    <name type="scientific">Aliiroseovarius salicola</name>
    <dbReference type="NCBI Taxonomy" id="3009082"/>
    <lineage>
        <taxon>Bacteria</taxon>
        <taxon>Pseudomonadati</taxon>
        <taxon>Pseudomonadota</taxon>
        <taxon>Alphaproteobacteria</taxon>
        <taxon>Rhodobacterales</taxon>
        <taxon>Paracoccaceae</taxon>
        <taxon>Aliiroseovarius</taxon>
    </lineage>
</organism>
<feature type="domain" description="Thioredoxin" evidence="7">
    <location>
        <begin position="41"/>
        <end position="178"/>
    </location>
</feature>
<dbReference type="InterPro" id="IPR013740">
    <property type="entry name" value="Redoxin"/>
</dbReference>
<dbReference type="InterPro" id="IPR013766">
    <property type="entry name" value="Thioredoxin_domain"/>
</dbReference>
<evidence type="ECO:0000259" key="7">
    <source>
        <dbReference type="PROSITE" id="PS51352"/>
    </source>
</evidence>
<dbReference type="PANTHER" id="PTHR42852">
    <property type="entry name" value="THIOL:DISULFIDE INTERCHANGE PROTEIN DSBE"/>
    <property type="match status" value="1"/>
</dbReference>
<evidence type="ECO:0000256" key="6">
    <source>
        <dbReference type="SAM" id="Phobius"/>
    </source>
</evidence>
<name>A0ABT4W043_9RHOB</name>
<keyword evidence="6" id="KW-1133">Transmembrane helix</keyword>
<keyword evidence="6" id="KW-0812">Transmembrane</keyword>
<evidence type="ECO:0000256" key="3">
    <source>
        <dbReference type="ARBA" id="ARBA00022748"/>
    </source>
</evidence>
<feature type="transmembrane region" description="Helical" evidence="6">
    <location>
        <begin position="7"/>
        <end position="29"/>
    </location>
</feature>
<dbReference type="NCBIfam" id="TIGR00385">
    <property type="entry name" value="dsbE"/>
    <property type="match status" value="1"/>
</dbReference>
<dbReference type="PANTHER" id="PTHR42852:SF6">
    <property type="entry name" value="THIOL:DISULFIDE INTERCHANGE PROTEIN DSBE"/>
    <property type="match status" value="1"/>
</dbReference>
<evidence type="ECO:0000256" key="2">
    <source>
        <dbReference type="ARBA" id="ARBA00007758"/>
    </source>
</evidence>
<evidence type="ECO:0000256" key="1">
    <source>
        <dbReference type="ARBA" id="ARBA00004196"/>
    </source>
</evidence>
<comment type="caution">
    <text evidence="8">The sequence shown here is derived from an EMBL/GenBank/DDBJ whole genome shotgun (WGS) entry which is preliminary data.</text>
</comment>
<evidence type="ECO:0000313" key="8">
    <source>
        <dbReference type="EMBL" id="MDA5093883.1"/>
    </source>
</evidence>
<proteinExistence type="inferred from homology"/>
<dbReference type="InterPro" id="IPR004799">
    <property type="entry name" value="Periplasmic_diS_OxRdtase_DsbE"/>
</dbReference>
<keyword evidence="3" id="KW-0201">Cytochrome c-type biogenesis</keyword>
<keyword evidence="6" id="KW-0472">Membrane</keyword>
<dbReference type="PROSITE" id="PS51352">
    <property type="entry name" value="THIOREDOXIN_2"/>
    <property type="match status" value="1"/>
</dbReference>
<dbReference type="InterPro" id="IPR050553">
    <property type="entry name" value="Thioredoxin_ResA/DsbE_sf"/>
</dbReference>
<evidence type="ECO:0000256" key="5">
    <source>
        <dbReference type="ARBA" id="ARBA00023284"/>
    </source>
</evidence>
<comment type="similarity">
    <text evidence="2">Belongs to the thioredoxin family. DsbE subfamily.</text>
</comment>
<keyword evidence="4" id="KW-1015">Disulfide bond</keyword>
<evidence type="ECO:0000313" key="9">
    <source>
        <dbReference type="Proteomes" id="UP001528040"/>
    </source>
</evidence>
<dbReference type="Gene3D" id="3.40.30.10">
    <property type="entry name" value="Glutaredoxin"/>
    <property type="match status" value="1"/>
</dbReference>
<dbReference type="Proteomes" id="UP001528040">
    <property type="component" value="Unassembled WGS sequence"/>
</dbReference>
<dbReference type="PROSITE" id="PS00194">
    <property type="entry name" value="THIOREDOXIN_1"/>
    <property type="match status" value="1"/>
</dbReference>